<evidence type="ECO:0000256" key="7">
    <source>
        <dbReference type="ARBA" id="ARBA00022801"/>
    </source>
</evidence>
<evidence type="ECO:0000256" key="1">
    <source>
        <dbReference type="ARBA" id="ARBA00001946"/>
    </source>
</evidence>
<evidence type="ECO:0000256" key="11">
    <source>
        <dbReference type="ARBA" id="ARBA00038905"/>
    </source>
</evidence>
<dbReference type="PRINTS" id="PR00502">
    <property type="entry name" value="NUDIXFAMILY"/>
</dbReference>
<keyword evidence="7 12" id="KW-0378">Hydrolase</keyword>
<comment type="cofactor">
    <cofactor evidence="1">
        <name>Mg(2+)</name>
        <dbReference type="ChEBI" id="CHEBI:18420"/>
    </cofactor>
</comment>
<dbReference type="InterPro" id="IPR020476">
    <property type="entry name" value="Nudix_hydrolase"/>
</dbReference>
<protein>
    <recommendedName>
        <fullName evidence="11">8-oxo-dGTP diphosphatase</fullName>
        <ecNumber evidence="11">3.6.1.55</ecNumber>
    </recommendedName>
</protein>
<reference evidence="15" key="1">
    <citation type="journal article" date="2019" name="Int. J. Syst. Evol. Microbiol.">
        <title>The Global Catalogue of Microorganisms (GCM) 10K type strain sequencing project: providing services to taxonomists for standard genome sequencing and annotation.</title>
        <authorList>
            <consortium name="The Broad Institute Genomics Platform"/>
            <consortium name="The Broad Institute Genome Sequencing Center for Infectious Disease"/>
            <person name="Wu L."/>
            <person name="Ma J."/>
        </authorList>
    </citation>
    <scope>NUCLEOTIDE SEQUENCE [LARGE SCALE GENOMIC DNA]</scope>
    <source>
        <strain evidence="15">KCTC 33676</strain>
    </source>
</reference>
<evidence type="ECO:0000256" key="8">
    <source>
        <dbReference type="ARBA" id="ARBA00022842"/>
    </source>
</evidence>
<dbReference type="GO" id="GO:0016787">
    <property type="term" value="F:hydrolase activity"/>
    <property type="evidence" value="ECO:0007669"/>
    <property type="project" value="UniProtKB-KW"/>
</dbReference>
<keyword evidence="9" id="KW-0234">DNA repair</keyword>
<evidence type="ECO:0000256" key="6">
    <source>
        <dbReference type="ARBA" id="ARBA00022763"/>
    </source>
</evidence>
<feature type="domain" description="Nudix hydrolase" evidence="13">
    <location>
        <begin position="1"/>
        <end position="126"/>
    </location>
</feature>
<name>A0ABW5R860_9BACL</name>
<evidence type="ECO:0000313" key="14">
    <source>
        <dbReference type="EMBL" id="MFD2670941.1"/>
    </source>
</evidence>
<dbReference type="Proteomes" id="UP001597497">
    <property type="component" value="Unassembled WGS sequence"/>
</dbReference>
<evidence type="ECO:0000256" key="10">
    <source>
        <dbReference type="ARBA" id="ARBA00035861"/>
    </source>
</evidence>
<dbReference type="Pfam" id="PF00293">
    <property type="entry name" value="NUDIX"/>
    <property type="match status" value="1"/>
</dbReference>
<dbReference type="InterPro" id="IPR015797">
    <property type="entry name" value="NUDIX_hydrolase-like_dom_sf"/>
</dbReference>
<keyword evidence="3" id="KW-0515">Mutator protein</keyword>
<dbReference type="PANTHER" id="PTHR47707">
    <property type="entry name" value="8-OXO-DGTP DIPHOSPHATASE"/>
    <property type="match status" value="1"/>
</dbReference>
<dbReference type="SUPFAM" id="SSF55811">
    <property type="entry name" value="Nudix"/>
    <property type="match status" value="1"/>
</dbReference>
<dbReference type="PROSITE" id="PS00893">
    <property type="entry name" value="NUDIX_BOX"/>
    <property type="match status" value="1"/>
</dbReference>
<sequence>MIDVAAAIVTNEQGDVLIARRKAGKAQGGLWEFPGGKIEQGESVEACLKRELLEEMNIQIEPVAFFGMQKHAEGDTAIRLIAYTAKYIAGEIELVDHDACDWVEPIALTHYLFAPADRPFVSALAASQSRLPEA</sequence>
<evidence type="ECO:0000256" key="5">
    <source>
        <dbReference type="ARBA" id="ARBA00022723"/>
    </source>
</evidence>
<dbReference type="Gene3D" id="3.90.79.10">
    <property type="entry name" value="Nucleoside Triphosphate Pyrophosphohydrolase"/>
    <property type="match status" value="1"/>
</dbReference>
<dbReference type="RefSeq" id="WP_379928363.1">
    <property type="nucleotide sequence ID" value="NZ_JBHUMM010000007.1"/>
</dbReference>
<keyword evidence="15" id="KW-1185">Reference proteome</keyword>
<dbReference type="InterPro" id="IPR020084">
    <property type="entry name" value="NUDIX_hydrolase_CS"/>
</dbReference>
<evidence type="ECO:0000259" key="13">
    <source>
        <dbReference type="PROSITE" id="PS51462"/>
    </source>
</evidence>
<keyword evidence="5" id="KW-0479">Metal-binding</keyword>
<dbReference type="PANTHER" id="PTHR47707:SF1">
    <property type="entry name" value="NUDIX HYDROLASE FAMILY PROTEIN"/>
    <property type="match status" value="1"/>
</dbReference>
<evidence type="ECO:0000256" key="12">
    <source>
        <dbReference type="RuleBase" id="RU003476"/>
    </source>
</evidence>
<keyword evidence="6" id="KW-0227">DNA damage</keyword>
<evidence type="ECO:0000256" key="2">
    <source>
        <dbReference type="ARBA" id="ARBA00005582"/>
    </source>
</evidence>
<accession>A0ABW5R860</accession>
<dbReference type="EC" id="3.6.1.55" evidence="11"/>
<keyword evidence="8" id="KW-0460">Magnesium</keyword>
<comment type="catalytic activity">
    <reaction evidence="10">
        <text>8-oxo-dGTP + H2O = 8-oxo-dGMP + diphosphate + H(+)</text>
        <dbReference type="Rhea" id="RHEA:31575"/>
        <dbReference type="ChEBI" id="CHEBI:15377"/>
        <dbReference type="ChEBI" id="CHEBI:15378"/>
        <dbReference type="ChEBI" id="CHEBI:33019"/>
        <dbReference type="ChEBI" id="CHEBI:63224"/>
        <dbReference type="ChEBI" id="CHEBI:77896"/>
        <dbReference type="EC" id="3.6.1.55"/>
    </reaction>
</comment>
<comment type="similarity">
    <text evidence="2 12">Belongs to the Nudix hydrolase family.</text>
</comment>
<dbReference type="CDD" id="cd03425">
    <property type="entry name" value="NUDIX_MutT_NudA_like"/>
    <property type="match status" value="1"/>
</dbReference>
<evidence type="ECO:0000313" key="15">
    <source>
        <dbReference type="Proteomes" id="UP001597497"/>
    </source>
</evidence>
<organism evidence="14 15">
    <name type="scientific">Marinicrinis sediminis</name>
    <dbReference type="NCBI Taxonomy" id="1652465"/>
    <lineage>
        <taxon>Bacteria</taxon>
        <taxon>Bacillati</taxon>
        <taxon>Bacillota</taxon>
        <taxon>Bacilli</taxon>
        <taxon>Bacillales</taxon>
        <taxon>Paenibacillaceae</taxon>
    </lineage>
</organism>
<evidence type="ECO:0000256" key="3">
    <source>
        <dbReference type="ARBA" id="ARBA00022457"/>
    </source>
</evidence>
<dbReference type="InterPro" id="IPR000086">
    <property type="entry name" value="NUDIX_hydrolase_dom"/>
</dbReference>
<gene>
    <name evidence="14" type="ORF">ACFSUC_04875</name>
</gene>
<comment type="caution">
    <text evidence="14">The sequence shown here is derived from an EMBL/GenBank/DDBJ whole genome shotgun (WGS) entry which is preliminary data.</text>
</comment>
<proteinExistence type="inferred from homology"/>
<dbReference type="InterPro" id="IPR047127">
    <property type="entry name" value="MutT-like"/>
</dbReference>
<evidence type="ECO:0000256" key="9">
    <source>
        <dbReference type="ARBA" id="ARBA00023204"/>
    </source>
</evidence>
<evidence type="ECO:0000256" key="4">
    <source>
        <dbReference type="ARBA" id="ARBA00022705"/>
    </source>
</evidence>
<keyword evidence="4" id="KW-0235">DNA replication</keyword>
<dbReference type="PROSITE" id="PS51462">
    <property type="entry name" value="NUDIX"/>
    <property type="match status" value="1"/>
</dbReference>
<dbReference type="EMBL" id="JBHUMM010000007">
    <property type="protein sequence ID" value="MFD2670941.1"/>
    <property type="molecule type" value="Genomic_DNA"/>
</dbReference>